<evidence type="ECO:0000313" key="2">
    <source>
        <dbReference type="Ensembl" id="ENSAMXP00000032251.1"/>
    </source>
</evidence>
<keyword evidence="1" id="KW-1133">Transmembrane helix</keyword>
<name>A0A3B1IR93_ASTMX</name>
<dbReference type="Bgee" id="ENSAMXG00000036455">
    <property type="expression patterns" value="Expressed in brain and 1 other cell type or tissue"/>
</dbReference>
<dbReference type="InParanoid" id="A0A3B1IR93"/>
<feature type="transmembrane region" description="Helical" evidence="1">
    <location>
        <begin position="21"/>
        <end position="38"/>
    </location>
</feature>
<evidence type="ECO:0000313" key="3">
    <source>
        <dbReference type="Proteomes" id="UP000018467"/>
    </source>
</evidence>
<dbReference type="Proteomes" id="UP000018467">
    <property type="component" value="Unassembled WGS sequence"/>
</dbReference>
<organism evidence="2 3">
    <name type="scientific">Astyanax mexicanus</name>
    <name type="common">Blind cave fish</name>
    <name type="synonym">Astyanax fasciatus mexicanus</name>
    <dbReference type="NCBI Taxonomy" id="7994"/>
    <lineage>
        <taxon>Eukaryota</taxon>
        <taxon>Metazoa</taxon>
        <taxon>Chordata</taxon>
        <taxon>Craniata</taxon>
        <taxon>Vertebrata</taxon>
        <taxon>Euteleostomi</taxon>
        <taxon>Actinopterygii</taxon>
        <taxon>Neopterygii</taxon>
        <taxon>Teleostei</taxon>
        <taxon>Ostariophysi</taxon>
        <taxon>Characiformes</taxon>
        <taxon>Characoidei</taxon>
        <taxon>Acestrorhamphidae</taxon>
        <taxon>Acestrorhamphinae</taxon>
        <taxon>Astyanax</taxon>
    </lineage>
</organism>
<sequence length="181" mass="21089">ARNKETSMAMFLLKLRILKRVYPAFIGVTVSTVLFYFVKEEVLEEEHFSEVWMLDKLSPPTSYSKPQFYVWTVGQYVGTARQYVGTVGQYVGRVCWDSGTVCWESVLGQWDSMLVQWDSMLGQWDSMLGQWDSMLGQWDSTLGQQVSMLGQWDSMLGQWDNNISPKLQIKIFSFRAFIYRK</sequence>
<dbReference type="AlphaFoldDB" id="A0A3B1IR93"/>
<reference evidence="3" key="2">
    <citation type="journal article" date="2014" name="Nat. Commun.">
        <title>The cavefish genome reveals candidate genes for eye loss.</title>
        <authorList>
            <person name="McGaugh S.E."/>
            <person name="Gross J.B."/>
            <person name="Aken B."/>
            <person name="Blin M."/>
            <person name="Borowsky R."/>
            <person name="Chalopin D."/>
            <person name="Hinaux H."/>
            <person name="Jeffery W.R."/>
            <person name="Keene A."/>
            <person name="Ma L."/>
            <person name="Minx P."/>
            <person name="Murphy D."/>
            <person name="O'Quin K.E."/>
            <person name="Retaux S."/>
            <person name="Rohner N."/>
            <person name="Searle S.M."/>
            <person name="Stahl B.A."/>
            <person name="Tabin C."/>
            <person name="Volff J.N."/>
            <person name="Yoshizawa M."/>
            <person name="Warren W.C."/>
        </authorList>
    </citation>
    <scope>NUCLEOTIDE SEQUENCE [LARGE SCALE GENOMIC DNA]</scope>
    <source>
        <strain evidence="3">female</strain>
    </source>
</reference>
<accession>A0A3B1IR93</accession>
<keyword evidence="1" id="KW-0812">Transmembrane</keyword>
<reference evidence="2" key="4">
    <citation type="submission" date="2025-09" db="UniProtKB">
        <authorList>
            <consortium name="Ensembl"/>
        </authorList>
    </citation>
    <scope>IDENTIFICATION</scope>
</reference>
<proteinExistence type="predicted"/>
<keyword evidence="1" id="KW-0472">Membrane</keyword>
<reference evidence="3" key="1">
    <citation type="submission" date="2013-03" db="EMBL/GenBank/DDBJ databases">
        <authorList>
            <person name="Jeffery W."/>
            <person name="Warren W."/>
            <person name="Wilson R.K."/>
        </authorList>
    </citation>
    <scope>NUCLEOTIDE SEQUENCE</scope>
    <source>
        <strain evidence="3">female</strain>
    </source>
</reference>
<protein>
    <submittedName>
        <fullName evidence="2">Uncharacterized protein</fullName>
    </submittedName>
</protein>
<reference evidence="2" key="3">
    <citation type="submission" date="2025-08" db="UniProtKB">
        <authorList>
            <consortium name="Ensembl"/>
        </authorList>
    </citation>
    <scope>IDENTIFICATION</scope>
</reference>
<dbReference type="Ensembl" id="ENSAMXT00000031488.1">
    <property type="protein sequence ID" value="ENSAMXP00000032251.1"/>
    <property type="gene ID" value="ENSAMXG00000036455.1"/>
</dbReference>
<evidence type="ECO:0000256" key="1">
    <source>
        <dbReference type="SAM" id="Phobius"/>
    </source>
</evidence>
<keyword evidence="3" id="KW-1185">Reference proteome</keyword>